<dbReference type="KEGG" id="din:Selin_0546"/>
<dbReference type="FunCoup" id="E6W0W2">
    <property type="interactions" value="472"/>
</dbReference>
<dbReference type="STRING" id="653733.Selin_0546"/>
<evidence type="ECO:0000256" key="11">
    <source>
        <dbReference type="RuleBase" id="RU003781"/>
    </source>
</evidence>
<dbReference type="SUPFAM" id="SSF52972">
    <property type="entry name" value="ITPase-like"/>
    <property type="match status" value="1"/>
</dbReference>
<dbReference type="Proteomes" id="UP000002572">
    <property type="component" value="Chromosome"/>
</dbReference>
<dbReference type="HOGENOM" id="CLU_082080_0_3_0"/>
<feature type="binding site" evidence="10">
    <location>
        <position position="41"/>
    </location>
    <ligand>
        <name>Mg(2+)</name>
        <dbReference type="ChEBI" id="CHEBI:18420"/>
    </ligand>
</feature>
<gene>
    <name evidence="12" type="ordered locus">Selin_0546</name>
</gene>
<evidence type="ECO:0000256" key="9">
    <source>
        <dbReference type="ARBA" id="ARBA00052017"/>
    </source>
</evidence>
<evidence type="ECO:0000313" key="12">
    <source>
        <dbReference type="EMBL" id="ADU65294.1"/>
    </source>
</evidence>
<evidence type="ECO:0000256" key="3">
    <source>
        <dbReference type="ARBA" id="ARBA00022723"/>
    </source>
</evidence>
<dbReference type="InParanoid" id="E6W0W2"/>
<keyword evidence="7 10" id="KW-0546">Nucleotide metabolism</keyword>
<evidence type="ECO:0000256" key="5">
    <source>
        <dbReference type="ARBA" id="ARBA00022801"/>
    </source>
</evidence>
<feature type="binding site" evidence="10">
    <location>
        <position position="173"/>
    </location>
    <ligand>
        <name>substrate</name>
    </ligand>
</feature>
<dbReference type="InterPro" id="IPR029001">
    <property type="entry name" value="ITPase-like_fam"/>
</dbReference>
<dbReference type="InterPro" id="IPR002637">
    <property type="entry name" value="RdgB/HAM1"/>
</dbReference>
<organism evidence="12 13">
    <name type="scientific">Desulfurispirillum indicum (strain ATCC BAA-1389 / DSM 22839 / S5)</name>
    <dbReference type="NCBI Taxonomy" id="653733"/>
    <lineage>
        <taxon>Bacteria</taxon>
        <taxon>Pseudomonadati</taxon>
        <taxon>Chrysiogenota</taxon>
        <taxon>Chrysiogenia</taxon>
        <taxon>Chrysiogenales</taxon>
        <taxon>Chrysiogenaceae</taxon>
        <taxon>Desulfurispirillum</taxon>
    </lineage>
</organism>
<evidence type="ECO:0000256" key="10">
    <source>
        <dbReference type="HAMAP-Rule" id="MF_01405"/>
    </source>
</evidence>
<dbReference type="HAMAP" id="MF_01405">
    <property type="entry name" value="Non_canon_purine_NTPase"/>
    <property type="match status" value="1"/>
</dbReference>
<dbReference type="GO" id="GO:0017111">
    <property type="term" value="F:ribonucleoside triphosphate phosphatase activity"/>
    <property type="evidence" value="ECO:0007669"/>
    <property type="project" value="InterPro"/>
</dbReference>
<dbReference type="EC" id="3.6.1.66" evidence="10"/>
<evidence type="ECO:0000256" key="4">
    <source>
        <dbReference type="ARBA" id="ARBA00022741"/>
    </source>
</evidence>
<evidence type="ECO:0000256" key="6">
    <source>
        <dbReference type="ARBA" id="ARBA00022842"/>
    </source>
</evidence>
<dbReference type="InterPro" id="IPR020922">
    <property type="entry name" value="dITP/XTP_pyrophosphatase"/>
</dbReference>
<keyword evidence="4 10" id="KW-0547">Nucleotide-binding</keyword>
<dbReference type="GO" id="GO:0046872">
    <property type="term" value="F:metal ion binding"/>
    <property type="evidence" value="ECO:0007669"/>
    <property type="project" value="UniProtKB-KW"/>
</dbReference>
<comment type="cofactor">
    <cofactor evidence="10">
        <name>Mg(2+)</name>
        <dbReference type="ChEBI" id="CHEBI:18420"/>
    </cofactor>
    <text evidence="10">Binds 1 Mg(2+) ion per subunit.</text>
</comment>
<keyword evidence="3 10" id="KW-0479">Metal-binding</keyword>
<feature type="binding site" evidence="10">
    <location>
        <position position="71"/>
    </location>
    <ligand>
        <name>substrate</name>
    </ligand>
</feature>
<dbReference type="GO" id="GO:0009117">
    <property type="term" value="P:nucleotide metabolic process"/>
    <property type="evidence" value="ECO:0007669"/>
    <property type="project" value="UniProtKB-KW"/>
</dbReference>
<dbReference type="FunFam" id="3.90.950.10:FF:000001">
    <property type="entry name" value="dITP/XTP pyrophosphatase"/>
    <property type="match status" value="1"/>
</dbReference>
<dbReference type="GO" id="GO:0036222">
    <property type="term" value="F:XTP diphosphatase activity"/>
    <property type="evidence" value="ECO:0007669"/>
    <property type="project" value="UniProtKB-UniRule"/>
</dbReference>
<reference evidence="12 13" key="1">
    <citation type="submission" date="2010-12" db="EMBL/GenBank/DDBJ databases">
        <title>Complete sequence of Desulfurispirillum indicum S5.</title>
        <authorList>
            <consortium name="US DOE Joint Genome Institute"/>
            <person name="Lucas S."/>
            <person name="Copeland A."/>
            <person name="Lapidus A."/>
            <person name="Cheng J.-F."/>
            <person name="Goodwin L."/>
            <person name="Pitluck S."/>
            <person name="Chertkov O."/>
            <person name="Held B."/>
            <person name="Detter J.C."/>
            <person name="Han C."/>
            <person name="Tapia R."/>
            <person name="Land M."/>
            <person name="Hauser L."/>
            <person name="Kyrpides N."/>
            <person name="Ivanova N."/>
            <person name="Mikhailova N."/>
            <person name="Haggblom M."/>
            <person name="Rauschenbach I."/>
            <person name="Bini E."/>
            <person name="Woyke T."/>
        </authorList>
    </citation>
    <scope>NUCLEOTIDE SEQUENCE [LARGE SCALE GENOMIC DNA]</scope>
    <source>
        <strain evidence="13">ATCC BAA-1389 / DSM 22839 / S5</strain>
    </source>
</reference>
<dbReference type="OrthoDB" id="9807456at2"/>
<dbReference type="Pfam" id="PF01725">
    <property type="entry name" value="Ham1p_like"/>
    <property type="match status" value="1"/>
</dbReference>
<dbReference type="CDD" id="cd00515">
    <property type="entry name" value="HAM1"/>
    <property type="match status" value="1"/>
</dbReference>
<dbReference type="eggNOG" id="COG0127">
    <property type="taxonomic scope" value="Bacteria"/>
</dbReference>
<comment type="catalytic activity">
    <reaction evidence="10">
        <text>ITP + H2O = IMP + diphosphate + H(+)</text>
        <dbReference type="Rhea" id="RHEA:29399"/>
        <dbReference type="ChEBI" id="CHEBI:15377"/>
        <dbReference type="ChEBI" id="CHEBI:15378"/>
        <dbReference type="ChEBI" id="CHEBI:33019"/>
        <dbReference type="ChEBI" id="CHEBI:58053"/>
        <dbReference type="ChEBI" id="CHEBI:61402"/>
        <dbReference type="EC" id="3.6.1.66"/>
    </reaction>
</comment>
<dbReference type="GO" id="GO:0005829">
    <property type="term" value="C:cytosol"/>
    <property type="evidence" value="ECO:0007669"/>
    <property type="project" value="TreeGrafter"/>
</dbReference>
<comment type="catalytic activity">
    <reaction evidence="8 10">
        <text>dITP + H2O = dIMP + diphosphate + H(+)</text>
        <dbReference type="Rhea" id="RHEA:28342"/>
        <dbReference type="ChEBI" id="CHEBI:15377"/>
        <dbReference type="ChEBI" id="CHEBI:15378"/>
        <dbReference type="ChEBI" id="CHEBI:33019"/>
        <dbReference type="ChEBI" id="CHEBI:61194"/>
        <dbReference type="ChEBI" id="CHEBI:61382"/>
        <dbReference type="EC" id="3.6.1.66"/>
    </reaction>
</comment>
<evidence type="ECO:0000256" key="8">
    <source>
        <dbReference type="ARBA" id="ARBA00051875"/>
    </source>
</evidence>
<dbReference type="EMBL" id="CP002432">
    <property type="protein sequence ID" value="ADU65294.1"/>
    <property type="molecule type" value="Genomic_DNA"/>
</dbReference>
<dbReference type="PANTHER" id="PTHR11067">
    <property type="entry name" value="INOSINE TRIPHOSPHATE PYROPHOSPHATASE/HAM1 PROTEIN"/>
    <property type="match status" value="1"/>
</dbReference>
<keyword evidence="13" id="KW-1185">Reference proteome</keyword>
<sequence length="197" mass="21758">MKIILASKNRKKLIELREILRDIGVEVYSPEELEINIPDVEEDGSTFVENALKKARSAHLYSGLPAIADDSGICVDALGGAPGVYSARYAGDHCDDDDNNRKLLDALSEVEDRRGRFACAIAYVDDQQSHTVEGFCEGVVLRAPRGEGGFGYDPLFQPTGFEESFGSLPKEVKNRISHRYKAIVALKQFLQTVQQPV</sequence>
<comment type="function">
    <text evidence="10">Pyrophosphatase that catalyzes the hydrolysis of nucleoside triphosphates to their monophosphate derivatives, with a high preference for the non-canonical purine nucleotides XTP (xanthosine triphosphate), dITP (deoxyinosine triphosphate) and ITP. Seems to function as a house-cleaning enzyme that removes non-canonical purine nucleotides from the nucleotide pool, thus preventing their incorporation into DNA/RNA and avoiding chromosomal lesions.</text>
</comment>
<comment type="catalytic activity">
    <reaction evidence="9 10">
        <text>XTP + H2O = XMP + diphosphate + H(+)</text>
        <dbReference type="Rhea" id="RHEA:28610"/>
        <dbReference type="ChEBI" id="CHEBI:15377"/>
        <dbReference type="ChEBI" id="CHEBI:15378"/>
        <dbReference type="ChEBI" id="CHEBI:33019"/>
        <dbReference type="ChEBI" id="CHEBI:57464"/>
        <dbReference type="ChEBI" id="CHEBI:61314"/>
        <dbReference type="EC" id="3.6.1.66"/>
    </reaction>
</comment>
<dbReference type="RefSeq" id="WP_013505182.1">
    <property type="nucleotide sequence ID" value="NC_014836.1"/>
</dbReference>
<dbReference type="GO" id="GO:0035870">
    <property type="term" value="F:dITP diphosphatase activity"/>
    <property type="evidence" value="ECO:0007669"/>
    <property type="project" value="UniProtKB-UniRule"/>
</dbReference>
<feature type="active site" description="Proton acceptor" evidence="10">
    <location>
        <position position="70"/>
    </location>
</feature>
<evidence type="ECO:0000256" key="2">
    <source>
        <dbReference type="ARBA" id="ARBA00011738"/>
    </source>
</evidence>
<proteinExistence type="inferred from homology"/>
<accession>E6W0W2</accession>
<dbReference type="PANTHER" id="PTHR11067:SF9">
    <property type="entry name" value="INOSINE TRIPHOSPHATE PYROPHOSPHATASE"/>
    <property type="match status" value="1"/>
</dbReference>
<dbReference type="GO" id="GO:0009146">
    <property type="term" value="P:purine nucleoside triphosphate catabolic process"/>
    <property type="evidence" value="ECO:0007669"/>
    <property type="project" value="UniProtKB-UniRule"/>
</dbReference>
<evidence type="ECO:0000256" key="7">
    <source>
        <dbReference type="ARBA" id="ARBA00023080"/>
    </source>
</evidence>
<dbReference type="GO" id="GO:0000166">
    <property type="term" value="F:nucleotide binding"/>
    <property type="evidence" value="ECO:0007669"/>
    <property type="project" value="UniProtKB-KW"/>
</dbReference>
<name>E6W0W2_DESIS</name>
<keyword evidence="6 10" id="KW-0460">Magnesium</keyword>
<keyword evidence="5 10" id="KW-0378">Hydrolase</keyword>
<comment type="similarity">
    <text evidence="1 10 11">Belongs to the HAM1 NTPase family.</text>
</comment>
<dbReference type="NCBIfam" id="TIGR00042">
    <property type="entry name" value="RdgB/HAM1 family non-canonical purine NTP pyrophosphatase"/>
    <property type="match status" value="1"/>
</dbReference>
<feature type="binding site" evidence="10">
    <location>
        <begin position="7"/>
        <end position="12"/>
    </location>
    <ligand>
        <name>substrate</name>
    </ligand>
</feature>
<dbReference type="GO" id="GO:0036220">
    <property type="term" value="F:ITP diphosphatase activity"/>
    <property type="evidence" value="ECO:0007669"/>
    <property type="project" value="UniProtKB-UniRule"/>
</dbReference>
<comment type="subunit">
    <text evidence="2 10">Homodimer.</text>
</comment>
<dbReference type="AlphaFoldDB" id="E6W0W2"/>
<feature type="binding site" evidence="10">
    <location>
        <begin position="178"/>
        <end position="179"/>
    </location>
    <ligand>
        <name>substrate</name>
    </ligand>
</feature>
<feature type="binding site" evidence="10">
    <location>
        <begin position="150"/>
        <end position="153"/>
    </location>
    <ligand>
        <name>substrate</name>
    </ligand>
</feature>
<dbReference type="Gene3D" id="3.90.950.10">
    <property type="match status" value="1"/>
</dbReference>
<feature type="binding site" evidence="10">
    <location>
        <position position="70"/>
    </location>
    <ligand>
        <name>Mg(2+)</name>
        <dbReference type="ChEBI" id="CHEBI:18420"/>
    </ligand>
</feature>
<evidence type="ECO:0000256" key="1">
    <source>
        <dbReference type="ARBA" id="ARBA00008023"/>
    </source>
</evidence>
<protein>
    <recommendedName>
        <fullName evidence="10">dITP/XTP pyrophosphatase</fullName>
        <ecNumber evidence="10">3.6.1.66</ecNumber>
    </recommendedName>
    <alternativeName>
        <fullName evidence="10">Non-canonical purine NTP pyrophosphatase</fullName>
    </alternativeName>
    <alternativeName>
        <fullName evidence="10">Non-standard purine NTP pyrophosphatase</fullName>
    </alternativeName>
    <alternativeName>
        <fullName evidence="10">Nucleoside-triphosphate diphosphatase</fullName>
    </alternativeName>
    <alternativeName>
        <fullName evidence="10">Nucleoside-triphosphate pyrophosphatase</fullName>
        <shortName evidence="10">NTPase</shortName>
    </alternativeName>
</protein>
<evidence type="ECO:0000313" key="13">
    <source>
        <dbReference type="Proteomes" id="UP000002572"/>
    </source>
</evidence>